<dbReference type="Proteomes" id="UP000327157">
    <property type="component" value="Chromosome 6"/>
</dbReference>
<sequence>MGAMILLDLGVEILISLCVEIEGGGGGMEMGRGHGYGGALVVELTGLETVVAVAGVVSVLIKLGDEMGFAVWVSGKGNGVGG</sequence>
<dbReference type="AlphaFoldDB" id="A0A5N5HX85"/>
<organism evidence="1 2">
    <name type="scientific">Pyrus ussuriensis x Pyrus communis</name>
    <dbReference type="NCBI Taxonomy" id="2448454"/>
    <lineage>
        <taxon>Eukaryota</taxon>
        <taxon>Viridiplantae</taxon>
        <taxon>Streptophyta</taxon>
        <taxon>Embryophyta</taxon>
        <taxon>Tracheophyta</taxon>
        <taxon>Spermatophyta</taxon>
        <taxon>Magnoliopsida</taxon>
        <taxon>eudicotyledons</taxon>
        <taxon>Gunneridae</taxon>
        <taxon>Pentapetalae</taxon>
        <taxon>rosids</taxon>
        <taxon>fabids</taxon>
        <taxon>Rosales</taxon>
        <taxon>Rosaceae</taxon>
        <taxon>Amygdaloideae</taxon>
        <taxon>Maleae</taxon>
        <taxon>Pyrus</taxon>
    </lineage>
</organism>
<evidence type="ECO:0000313" key="1">
    <source>
        <dbReference type="EMBL" id="KAB2632229.1"/>
    </source>
</evidence>
<comment type="caution">
    <text evidence="1">The sequence shown here is derived from an EMBL/GenBank/DDBJ whole genome shotgun (WGS) entry which is preliminary data.</text>
</comment>
<name>A0A5N5HX85_9ROSA</name>
<accession>A0A5N5HX85</accession>
<evidence type="ECO:0000313" key="2">
    <source>
        <dbReference type="Proteomes" id="UP000327157"/>
    </source>
</evidence>
<protein>
    <submittedName>
        <fullName evidence="1">B3 domain-containing protein</fullName>
    </submittedName>
</protein>
<reference evidence="2" key="2">
    <citation type="submission" date="2019-10" db="EMBL/GenBank/DDBJ databases">
        <title>A de novo genome assembly of a pear dwarfing rootstock.</title>
        <authorList>
            <person name="Wang F."/>
            <person name="Wang J."/>
            <person name="Li S."/>
            <person name="Zhang Y."/>
            <person name="Fang M."/>
            <person name="Ma L."/>
            <person name="Zhao Y."/>
            <person name="Jiang S."/>
        </authorList>
    </citation>
    <scope>NUCLEOTIDE SEQUENCE [LARGE SCALE GENOMIC DNA]</scope>
</reference>
<dbReference type="EMBL" id="SMOL01000120">
    <property type="protein sequence ID" value="KAB2632229.1"/>
    <property type="molecule type" value="Genomic_DNA"/>
</dbReference>
<keyword evidence="2" id="KW-1185">Reference proteome</keyword>
<reference evidence="1 2" key="3">
    <citation type="submission" date="2019-11" db="EMBL/GenBank/DDBJ databases">
        <title>A de novo genome assembly of a pear dwarfing rootstock.</title>
        <authorList>
            <person name="Wang F."/>
            <person name="Wang J."/>
            <person name="Li S."/>
            <person name="Zhang Y."/>
            <person name="Fang M."/>
            <person name="Ma L."/>
            <person name="Zhao Y."/>
            <person name="Jiang S."/>
        </authorList>
    </citation>
    <scope>NUCLEOTIDE SEQUENCE [LARGE SCALE GENOMIC DNA]</scope>
    <source>
        <strain evidence="1">S2</strain>
        <tissue evidence="1">Leaf</tissue>
    </source>
</reference>
<proteinExistence type="predicted"/>
<gene>
    <name evidence="1" type="ORF">D8674_028476</name>
</gene>
<reference evidence="1 2" key="1">
    <citation type="submission" date="2019-09" db="EMBL/GenBank/DDBJ databases">
        <authorList>
            <person name="Ou C."/>
        </authorList>
    </citation>
    <scope>NUCLEOTIDE SEQUENCE [LARGE SCALE GENOMIC DNA]</scope>
    <source>
        <strain evidence="1">S2</strain>
        <tissue evidence="1">Leaf</tissue>
    </source>
</reference>